<organism evidence="2 3">
    <name type="scientific">Longimicrobium terrae</name>
    <dbReference type="NCBI Taxonomy" id="1639882"/>
    <lineage>
        <taxon>Bacteria</taxon>
        <taxon>Pseudomonadati</taxon>
        <taxon>Gemmatimonadota</taxon>
        <taxon>Longimicrobiia</taxon>
        <taxon>Longimicrobiales</taxon>
        <taxon>Longimicrobiaceae</taxon>
        <taxon>Longimicrobium</taxon>
    </lineage>
</organism>
<name>A0A841GUZ5_9BACT</name>
<evidence type="ECO:0000256" key="1">
    <source>
        <dbReference type="SAM" id="MobiDB-lite"/>
    </source>
</evidence>
<accession>A0A841GUZ5</accession>
<sequence length="229" mass="24410">MSDHGCRPRHGRPHIHHAQNDEPARRTGRAPPPRLTPRAAHASRTSARTMISRHRTPTLGRPPARRTSPGRVSPPSCLSLLAHRRSSAARCNGRAADGARAGPGRGWRTVSLPEKRGKLSASATRGTALRIRAARLATSRAHIRLQQLDSSRGPRSEQRHRTSPSSATRTELSLTVHAGGLRVLRGAVSTAGLIPAARGPSRNAPALKLSPKVRAGGLRVLRGAVQPPG</sequence>
<keyword evidence="3" id="KW-1185">Reference proteome</keyword>
<gene>
    <name evidence="2" type="ORF">HNQ61_000056</name>
</gene>
<evidence type="ECO:0000313" key="3">
    <source>
        <dbReference type="Proteomes" id="UP000582837"/>
    </source>
</evidence>
<feature type="compositionally biased region" description="Low complexity" evidence="1">
    <location>
        <begin position="90"/>
        <end position="108"/>
    </location>
</feature>
<reference evidence="2 3" key="1">
    <citation type="submission" date="2020-08" db="EMBL/GenBank/DDBJ databases">
        <title>Genomic Encyclopedia of Type Strains, Phase IV (KMG-IV): sequencing the most valuable type-strain genomes for metagenomic binning, comparative biology and taxonomic classification.</title>
        <authorList>
            <person name="Goeker M."/>
        </authorList>
    </citation>
    <scope>NUCLEOTIDE SEQUENCE [LARGE SCALE GENOMIC DNA]</scope>
    <source>
        <strain evidence="2 3">DSM 29007</strain>
    </source>
</reference>
<protein>
    <submittedName>
        <fullName evidence="2">Uncharacterized protein</fullName>
    </submittedName>
</protein>
<feature type="region of interest" description="Disordered" evidence="1">
    <location>
        <begin position="144"/>
        <end position="169"/>
    </location>
</feature>
<dbReference type="Proteomes" id="UP000582837">
    <property type="component" value="Unassembled WGS sequence"/>
</dbReference>
<dbReference type="AlphaFoldDB" id="A0A841GUZ5"/>
<dbReference type="EMBL" id="JACHIA010000001">
    <property type="protein sequence ID" value="MBB6068445.1"/>
    <property type="molecule type" value="Genomic_DNA"/>
</dbReference>
<feature type="region of interest" description="Disordered" evidence="1">
    <location>
        <begin position="1"/>
        <end position="77"/>
    </location>
</feature>
<feature type="compositionally biased region" description="Low complexity" evidence="1">
    <location>
        <begin position="36"/>
        <end position="49"/>
    </location>
</feature>
<proteinExistence type="predicted"/>
<comment type="caution">
    <text evidence="2">The sequence shown here is derived from an EMBL/GenBank/DDBJ whole genome shotgun (WGS) entry which is preliminary data.</text>
</comment>
<feature type="compositionally biased region" description="Basic residues" evidence="1">
    <location>
        <begin position="7"/>
        <end position="17"/>
    </location>
</feature>
<evidence type="ECO:0000313" key="2">
    <source>
        <dbReference type="EMBL" id="MBB6068445.1"/>
    </source>
</evidence>
<feature type="region of interest" description="Disordered" evidence="1">
    <location>
        <begin position="90"/>
        <end position="110"/>
    </location>
</feature>